<evidence type="ECO:0000313" key="3">
    <source>
        <dbReference type="EMBL" id="TBT84361.1"/>
    </source>
</evidence>
<keyword evidence="4" id="KW-1185">Reference proteome</keyword>
<proteinExistence type="predicted"/>
<dbReference type="Pfam" id="PF07179">
    <property type="entry name" value="SseB"/>
    <property type="match status" value="1"/>
</dbReference>
<name>A0A4Q9KD30_9ACTN</name>
<dbReference type="OrthoDB" id="5188303at2"/>
<evidence type="ECO:0000259" key="2">
    <source>
        <dbReference type="Pfam" id="PF07179"/>
    </source>
</evidence>
<feature type="region of interest" description="Disordered" evidence="1">
    <location>
        <begin position="1"/>
        <end position="22"/>
    </location>
</feature>
<accession>A0A4Q9KD30</accession>
<organism evidence="3 4">
    <name type="scientific">Propioniciclava sinopodophylli</name>
    <dbReference type="NCBI Taxonomy" id="1837344"/>
    <lineage>
        <taxon>Bacteria</taxon>
        <taxon>Bacillati</taxon>
        <taxon>Actinomycetota</taxon>
        <taxon>Actinomycetes</taxon>
        <taxon>Propionibacteriales</taxon>
        <taxon>Propionibacteriaceae</taxon>
        <taxon>Propioniciclava</taxon>
    </lineage>
</organism>
<dbReference type="EMBL" id="SDMQ01000008">
    <property type="protein sequence ID" value="TBT84361.1"/>
    <property type="molecule type" value="Genomic_DNA"/>
</dbReference>
<evidence type="ECO:0000313" key="4">
    <source>
        <dbReference type="Proteomes" id="UP000292373"/>
    </source>
</evidence>
<sequence length="299" mass="30925">MSREPNISSAESPASAMPAQTMGVSCRPAAQAPSVCHAPVTAGPRPRKYTPSGNRVSPSHQKTVFTWARDQIRAVITTKTRVSTPATTRWSTLGSIMPTSLRATSETGLGGGPGCGTVETMRTLGQPNAVFAGDHGHPDPELRAILAEAYAGGTNYHRAIAALCTARLLLPIVAAGDEGEPGSGPDPDRHAEMAAVLVRSDAGATAVPVFTGIDSLQAWKPDARPVPCTLDDVAATAVETKSAAVLIDLPGPHPVVIEAAVIEELAKGHRLVELPDGGFGWMFLDRTADADPPGPAEGA</sequence>
<gene>
    <name evidence="3" type="ORF">ET989_09480</name>
</gene>
<evidence type="ECO:0000256" key="1">
    <source>
        <dbReference type="SAM" id="MobiDB-lite"/>
    </source>
</evidence>
<feature type="domain" description="SseB protein N-terminal" evidence="2">
    <location>
        <begin position="142"/>
        <end position="263"/>
    </location>
</feature>
<feature type="compositionally biased region" description="Low complexity" evidence="1">
    <location>
        <begin position="8"/>
        <end position="19"/>
    </location>
</feature>
<feature type="region of interest" description="Disordered" evidence="1">
    <location>
        <begin position="39"/>
        <end position="60"/>
    </location>
</feature>
<feature type="compositionally biased region" description="Polar residues" evidence="1">
    <location>
        <begin position="51"/>
        <end position="60"/>
    </location>
</feature>
<dbReference type="Proteomes" id="UP000292373">
    <property type="component" value="Unassembled WGS sequence"/>
</dbReference>
<dbReference type="PROSITE" id="PS51257">
    <property type="entry name" value="PROKAR_LIPOPROTEIN"/>
    <property type="match status" value="1"/>
</dbReference>
<reference evidence="3 4" key="1">
    <citation type="submission" date="2019-01" db="EMBL/GenBank/DDBJ databases">
        <title>Lactibacter flavus gen. nov., sp. nov., a novel bacterium of the family Propionibacteriaceae isolated from raw milk and dairy products.</title>
        <authorList>
            <person name="Huptas C."/>
            <person name="Wenning M."/>
            <person name="Breitenwieser F."/>
            <person name="Doll E."/>
            <person name="Von Neubeck M."/>
            <person name="Busse H.-J."/>
            <person name="Scherer S."/>
        </authorList>
    </citation>
    <scope>NUCLEOTIDE SEQUENCE [LARGE SCALE GENOMIC DNA]</scope>
    <source>
        <strain evidence="3 4">KCTC 33808</strain>
    </source>
</reference>
<dbReference type="InterPro" id="IPR009839">
    <property type="entry name" value="SseB_N"/>
</dbReference>
<protein>
    <submittedName>
        <fullName evidence="3">SseB family protein</fullName>
    </submittedName>
</protein>
<dbReference type="AlphaFoldDB" id="A0A4Q9KD30"/>
<comment type="caution">
    <text evidence="3">The sequence shown here is derived from an EMBL/GenBank/DDBJ whole genome shotgun (WGS) entry which is preliminary data.</text>
</comment>